<gene>
    <name evidence="9" type="primary">AHP3</name>
    <name evidence="9" type="ORF">Tsubulata_046669</name>
</gene>
<dbReference type="PROSITE" id="PS50894">
    <property type="entry name" value="HPT"/>
    <property type="match status" value="1"/>
</dbReference>
<organism evidence="9 10">
    <name type="scientific">Turnera subulata</name>
    <dbReference type="NCBI Taxonomy" id="218843"/>
    <lineage>
        <taxon>Eukaryota</taxon>
        <taxon>Viridiplantae</taxon>
        <taxon>Streptophyta</taxon>
        <taxon>Embryophyta</taxon>
        <taxon>Tracheophyta</taxon>
        <taxon>Spermatophyta</taxon>
        <taxon>Magnoliopsida</taxon>
        <taxon>eudicotyledons</taxon>
        <taxon>Gunneridae</taxon>
        <taxon>Pentapetalae</taxon>
        <taxon>rosids</taxon>
        <taxon>fabids</taxon>
        <taxon>Malpighiales</taxon>
        <taxon>Passifloraceae</taxon>
        <taxon>Turnera</taxon>
    </lineage>
</organism>
<keyword evidence="10" id="KW-1185">Reference proteome</keyword>
<dbReference type="SUPFAM" id="SSF47226">
    <property type="entry name" value="Histidine-containing phosphotransfer domain, HPT domain"/>
    <property type="match status" value="1"/>
</dbReference>
<keyword evidence="1" id="KW-0963">Cytoplasm</keyword>
<reference evidence="9" key="1">
    <citation type="submission" date="2022-02" db="EMBL/GenBank/DDBJ databases">
        <authorList>
            <person name="Henning P.M."/>
            <person name="McCubbin A.G."/>
            <person name="Shore J.S."/>
        </authorList>
    </citation>
    <scope>NUCLEOTIDE SEQUENCE</scope>
    <source>
        <strain evidence="9">F60SS</strain>
        <tissue evidence="9">Leaves</tissue>
    </source>
</reference>
<dbReference type="GO" id="GO:0043424">
    <property type="term" value="F:protein histidine kinase binding"/>
    <property type="evidence" value="ECO:0007669"/>
    <property type="project" value="UniProtKB-UniRule"/>
</dbReference>
<dbReference type="InterPro" id="IPR045871">
    <property type="entry name" value="AHP1-5/YPD1"/>
</dbReference>
<evidence type="ECO:0000256" key="3">
    <source>
        <dbReference type="ARBA" id="ARBA00022990"/>
    </source>
</evidence>
<keyword evidence="5" id="KW-0539">Nucleus</keyword>
<keyword evidence="4 7" id="KW-0902">Two-component regulatory system</keyword>
<dbReference type="CDD" id="cd00088">
    <property type="entry name" value="HPT"/>
    <property type="match status" value="1"/>
</dbReference>
<keyword evidence="6" id="KW-0597">Phosphoprotein</keyword>
<evidence type="ECO:0000256" key="6">
    <source>
        <dbReference type="PROSITE-ProRule" id="PRU00110"/>
    </source>
</evidence>
<evidence type="ECO:0000313" key="9">
    <source>
        <dbReference type="EMBL" id="KAJ4848661.1"/>
    </source>
</evidence>
<comment type="subcellular location">
    <subcellularLocation>
        <location evidence="7">Cytoplasm</location>
        <location evidence="7">Cytosol</location>
    </subcellularLocation>
    <subcellularLocation>
        <location evidence="7">Nucleus</location>
    </subcellularLocation>
</comment>
<feature type="modified residue" description="Phosphohistidine" evidence="6">
    <location>
        <position position="80"/>
    </location>
</feature>
<reference evidence="9" key="2">
    <citation type="journal article" date="2023" name="Plants (Basel)">
        <title>Annotation of the Turnera subulata (Passifloraceae) Draft Genome Reveals the S-Locus Evolved after the Divergence of Turneroideae from Passifloroideae in a Stepwise Manner.</title>
        <authorList>
            <person name="Henning P.M."/>
            <person name="Roalson E.H."/>
            <person name="Mir W."/>
            <person name="McCubbin A.G."/>
            <person name="Shore J.S."/>
        </authorList>
    </citation>
    <scope>NUCLEOTIDE SEQUENCE</scope>
    <source>
        <strain evidence="9">F60SS</strain>
    </source>
</reference>
<dbReference type="GO" id="GO:0005829">
    <property type="term" value="C:cytosol"/>
    <property type="evidence" value="ECO:0007669"/>
    <property type="project" value="UniProtKB-SubCell"/>
</dbReference>
<evidence type="ECO:0000259" key="8">
    <source>
        <dbReference type="PROSITE" id="PS50894"/>
    </source>
</evidence>
<evidence type="ECO:0000256" key="4">
    <source>
        <dbReference type="ARBA" id="ARBA00023012"/>
    </source>
</evidence>
<dbReference type="GO" id="GO:0009927">
    <property type="term" value="F:histidine phosphotransfer kinase activity"/>
    <property type="evidence" value="ECO:0007669"/>
    <property type="project" value="UniProtKB-UniRule"/>
</dbReference>
<feature type="domain" description="HPt" evidence="8">
    <location>
        <begin position="39"/>
        <end position="141"/>
    </location>
</feature>
<dbReference type="AlphaFoldDB" id="A0A9Q0GHY9"/>
<comment type="function">
    <text evidence="7">Functions as a two-component phosphorelay mediators between cytokinin sensor histidine kinases and response regulators (B-type ARRs). Plays an important role in propagating cytokinin signal transduction.</text>
</comment>
<dbReference type="FunFam" id="1.20.120.160:FF:000001">
    <property type="entry name" value="Histidine-containing phosphotransfer protein 1"/>
    <property type="match status" value="1"/>
</dbReference>
<evidence type="ECO:0000256" key="1">
    <source>
        <dbReference type="ARBA" id="ARBA00022490"/>
    </source>
</evidence>
<comment type="caution">
    <text evidence="9">The sequence shown here is derived from an EMBL/GenBank/DDBJ whole genome shotgun (WGS) entry which is preliminary data.</text>
</comment>
<name>A0A9Q0GHY9_9ROSI</name>
<dbReference type="OrthoDB" id="1673781at2759"/>
<accession>A0A9Q0GHY9</accession>
<proteinExistence type="predicted"/>
<dbReference type="PANTHER" id="PTHR28242:SF13">
    <property type="entry name" value="HISTIDINE-CONTAINING PHOSPHOTRANSFER PROTEIN 5"/>
    <property type="match status" value="1"/>
</dbReference>
<evidence type="ECO:0000256" key="5">
    <source>
        <dbReference type="ARBA" id="ARBA00023242"/>
    </source>
</evidence>
<dbReference type="Pfam" id="PF01627">
    <property type="entry name" value="Hpt"/>
    <property type="match status" value="1"/>
</dbReference>
<dbReference type="Proteomes" id="UP001141552">
    <property type="component" value="Unassembled WGS sequence"/>
</dbReference>
<sequence>MDVLSHLRRQAIEYTASLHREGFVDDQFTQLQKLQDDSSPGFVFEVVTLFFEDCEKLINNMRRALQVQTVDYKQVDSHVHQLKGSSSSIGAARIKNTCVTFRDCCEAQSFEGCARCLDRVTEECRLLNNKLQILQSLEQQIVAAGGSVPVLQ</sequence>
<dbReference type="InterPro" id="IPR036641">
    <property type="entry name" value="HPT_dom_sf"/>
</dbReference>
<evidence type="ECO:0000256" key="2">
    <source>
        <dbReference type="ARBA" id="ARBA00022864"/>
    </source>
</evidence>
<dbReference type="PANTHER" id="PTHR28242">
    <property type="entry name" value="PHOSPHORELAY INTERMEDIATE PROTEIN YPD1"/>
    <property type="match status" value="1"/>
</dbReference>
<evidence type="ECO:0000256" key="7">
    <source>
        <dbReference type="RuleBase" id="RU369004"/>
    </source>
</evidence>
<dbReference type="GO" id="GO:0005634">
    <property type="term" value="C:nucleus"/>
    <property type="evidence" value="ECO:0007669"/>
    <property type="project" value="UniProtKB-SubCell"/>
</dbReference>
<dbReference type="EMBL" id="JAKUCV010000847">
    <property type="protein sequence ID" value="KAJ4848661.1"/>
    <property type="molecule type" value="Genomic_DNA"/>
</dbReference>
<dbReference type="Gene3D" id="1.20.120.160">
    <property type="entry name" value="HPT domain"/>
    <property type="match status" value="1"/>
</dbReference>
<dbReference type="GO" id="GO:0009736">
    <property type="term" value="P:cytokinin-activated signaling pathway"/>
    <property type="evidence" value="ECO:0007669"/>
    <property type="project" value="UniProtKB-KW"/>
</dbReference>
<keyword evidence="3" id="KW-0007">Acetylation</keyword>
<dbReference type="InterPro" id="IPR008207">
    <property type="entry name" value="Sig_transdc_His_kin_Hpt_dom"/>
</dbReference>
<protein>
    <recommendedName>
        <fullName evidence="7">Histidine-containing phosphotransfer protein</fullName>
    </recommendedName>
</protein>
<evidence type="ECO:0000313" key="10">
    <source>
        <dbReference type="Proteomes" id="UP001141552"/>
    </source>
</evidence>
<comment type="domain">
    <text evidence="7">Histidine-containing phosphotransfer domain (HPt) contains an active histidine that mediates the phosphotransfer.</text>
</comment>
<keyword evidence="2 7" id="KW-0932">Cytokinin signaling pathway</keyword>
<dbReference type="GO" id="GO:0000160">
    <property type="term" value="P:phosphorelay signal transduction system"/>
    <property type="evidence" value="ECO:0007669"/>
    <property type="project" value="UniProtKB-UniRule"/>
</dbReference>